<evidence type="ECO:0000259" key="2">
    <source>
        <dbReference type="PROSITE" id="PS51918"/>
    </source>
</evidence>
<dbReference type="RefSeq" id="WP_114549640.1">
    <property type="nucleotide sequence ID" value="NZ_PPUT01000034.1"/>
</dbReference>
<dbReference type="SMART" id="SM00729">
    <property type="entry name" value="Elp3"/>
    <property type="match status" value="1"/>
</dbReference>
<dbReference type="SFLD" id="SFLDS00029">
    <property type="entry name" value="Radical_SAM"/>
    <property type="match status" value="1"/>
</dbReference>
<dbReference type="EMBL" id="PPUT01000034">
    <property type="protein sequence ID" value="RDC42029.1"/>
    <property type="molecule type" value="Genomic_DNA"/>
</dbReference>
<dbReference type="Proteomes" id="UP000253805">
    <property type="component" value="Unassembled WGS sequence"/>
</dbReference>
<dbReference type="AlphaFoldDB" id="A0A369NVG0"/>
<feature type="region of interest" description="Disordered" evidence="1">
    <location>
        <begin position="624"/>
        <end position="667"/>
    </location>
</feature>
<dbReference type="PANTHER" id="PTHR42731:SF1">
    <property type="entry name" value="RADICAL SAM DOMAIN PROTEIN"/>
    <property type="match status" value="1"/>
</dbReference>
<dbReference type="InterPro" id="IPR045784">
    <property type="entry name" value="Radical_SAM_N2"/>
</dbReference>
<dbReference type="Pfam" id="PF19864">
    <property type="entry name" value="Radical_SAM_N2"/>
    <property type="match status" value="1"/>
</dbReference>
<name>A0A369NVG0_9ACTN</name>
<dbReference type="Gene3D" id="3.80.30.20">
    <property type="entry name" value="tm_1862 like domain"/>
    <property type="match status" value="1"/>
</dbReference>
<organism evidence="3 4">
    <name type="scientific">Adlercreutzia equolifaciens subsp. celatus</name>
    <dbReference type="NCBI Taxonomy" id="394340"/>
    <lineage>
        <taxon>Bacteria</taxon>
        <taxon>Bacillati</taxon>
        <taxon>Actinomycetota</taxon>
        <taxon>Coriobacteriia</taxon>
        <taxon>Eggerthellales</taxon>
        <taxon>Eggerthellaceae</taxon>
        <taxon>Adlercreutzia</taxon>
    </lineage>
</organism>
<gene>
    <name evidence="3" type="ORF">C1850_10430</name>
</gene>
<dbReference type="Pfam" id="PF04055">
    <property type="entry name" value="Radical_SAM"/>
    <property type="match status" value="1"/>
</dbReference>
<dbReference type="InterPro" id="IPR006638">
    <property type="entry name" value="Elp3/MiaA/NifB-like_rSAM"/>
</dbReference>
<dbReference type="PROSITE" id="PS51918">
    <property type="entry name" value="RADICAL_SAM"/>
    <property type="match status" value="1"/>
</dbReference>
<comment type="caution">
    <text evidence="3">The sequence shown here is derived from an EMBL/GenBank/DDBJ whole genome shotgun (WGS) entry which is preliminary data.</text>
</comment>
<evidence type="ECO:0000313" key="3">
    <source>
        <dbReference type="EMBL" id="RDC42029.1"/>
    </source>
</evidence>
<dbReference type="InterPro" id="IPR023404">
    <property type="entry name" value="rSAM_horseshoe"/>
</dbReference>
<feature type="compositionally biased region" description="Basic and acidic residues" evidence="1">
    <location>
        <begin position="641"/>
        <end position="655"/>
    </location>
</feature>
<dbReference type="InterPro" id="IPR023862">
    <property type="entry name" value="CHP03960_rSAM"/>
</dbReference>
<protein>
    <submittedName>
        <fullName evidence="3">B12-binding domain-containing radical SAM protein</fullName>
    </submittedName>
</protein>
<accession>A0A369NVG0</accession>
<dbReference type="GO" id="GO:0051536">
    <property type="term" value="F:iron-sulfur cluster binding"/>
    <property type="evidence" value="ECO:0007669"/>
    <property type="project" value="InterPro"/>
</dbReference>
<dbReference type="NCBIfam" id="TIGR03960">
    <property type="entry name" value="rSAM_fuse_unch"/>
    <property type="match status" value="1"/>
</dbReference>
<dbReference type="SFLD" id="SFLDG01082">
    <property type="entry name" value="B12-binding_domain_containing"/>
    <property type="match status" value="1"/>
</dbReference>
<sequence length="667" mass="73159">MARRDLWPEVEPLLSRVERPARYLNHEWGCAAPVAEDDFAFCMIYPDTYELGQANQAVRILVNAVNAVDGMGAERAFLPAVDMADLMREKGVPLFSLESCRPVVDFDVVGITLPHELAATNVLETLDLAGIPLRTADRAEGDPIVLAGGPCAYNPEPYAPFFDVILVGEGEEQLPETLELIRELRASGTPRAEILREVARRVGGAYVPSLYRWRSEDEAQAAGSWAEPLFDDVPRVVHKRVFEGFADSPALEPMIVPYTEVVHDRLNVEILRGCARGCRFCQAGMMYRPVRERSADNIVDAVARGLAETGYDEVSLTSLSSTDHSQIAEILTRVNADCAGAGVRVSVPSQRLDAFGVEMAELVAGQKKGGLTFAPEAGTQRLRDVINKNVTEDDLFSAIDAAFAAGWRRCKLYFMVGLPTETDDDIKGIASLAQRAYDRAKAAVPADQRGSVRMSVSCAVFVPKAQTPFQWDGQISPEETLRRVGLLKRSVKYKAVDVHYHDPATSFVEAVMSRGGREVADWVEAAWRRGARFDAWTELFNEEAWTGAAEELGLDPAAIAQAEFPTDYVLPWAHITAAVSPKFLARERERAAAGITTPDCTFENCSACGACPTLGVDIELQQEREGKEAAPAANPYRKVVHPREAEPPCHPDQARQAEGSTEEEAIR</sequence>
<dbReference type="SUPFAM" id="SSF102114">
    <property type="entry name" value="Radical SAM enzymes"/>
    <property type="match status" value="1"/>
</dbReference>
<dbReference type="CDD" id="cd01335">
    <property type="entry name" value="Radical_SAM"/>
    <property type="match status" value="1"/>
</dbReference>
<dbReference type="PANTHER" id="PTHR42731">
    <property type="entry name" value="SLL1084 PROTEIN"/>
    <property type="match status" value="1"/>
</dbReference>
<reference evidence="3 4" key="1">
    <citation type="journal article" date="2018" name="Elife">
        <title>Discovery and characterization of a prevalent human gut bacterial enzyme sufficient for the inactivation of a family of plant toxins.</title>
        <authorList>
            <person name="Koppel N."/>
            <person name="Bisanz J.E."/>
            <person name="Pandelia M.E."/>
            <person name="Turnbaugh P.J."/>
            <person name="Balskus E.P."/>
        </authorList>
    </citation>
    <scope>NUCLEOTIDE SEQUENCE [LARGE SCALE GENOMIC DNA]</scope>
    <source>
        <strain evidence="3 4">OB21 GAM 11</strain>
    </source>
</reference>
<evidence type="ECO:0000256" key="1">
    <source>
        <dbReference type="SAM" id="MobiDB-lite"/>
    </source>
</evidence>
<evidence type="ECO:0000313" key="4">
    <source>
        <dbReference type="Proteomes" id="UP000253805"/>
    </source>
</evidence>
<dbReference type="InterPro" id="IPR058240">
    <property type="entry name" value="rSAM_sf"/>
</dbReference>
<dbReference type="InterPro" id="IPR007197">
    <property type="entry name" value="rSAM"/>
</dbReference>
<proteinExistence type="predicted"/>
<dbReference type="GO" id="GO:0003824">
    <property type="term" value="F:catalytic activity"/>
    <property type="evidence" value="ECO:0007669"/>
    <property type="project" value="InterPro"/>
</dbReference>
<feature type="domain" description="Radical SAM core" evidence="2">
    <location>
        <begin position="260"/>
        <end position="497"/>
    </location>
</feature>